<dbReference type="AlphaFoldDB" id="A0A6J6RIV5"/>
<dbReference type="Gene3D" id="3.40.50.720">
    <property type="entry name" value="NAD(P)-binding Rossmann-like Domain"/>
    <property type="match status" value="1"/>
</dbReference>
<name>A0A6J6RIV5_9ZZZZ</name>
<dbReference type="EMBL" id="CAEZYP010000005">
    <property type="protein sequence ID" value="CAB4722083.1"/>
    <property type="molecule type" value="Genomic_DNA"/>
</dbReference>
<evidence type="ECO:0000313" key="1">
    <source>
        <dbReference type="EMBL" id="CAB4722083.1"/>
    </source>
</evidence>
<proteinExistence type="predicted"/>
<gene>
    <name evidence="1" type="ORF">UFOPK2735_00085</name>
</gene>
<accession>A0A6J6RIV5</accession>
<sequence length="369" mass="40247">MRTLKRGISLFTTTTPEEYFLGTKSRAIRIYTCEQKVIAEHLARGVDENDISQITGVSPIAVHNLMTELAHEALIDISQGAISLSDRFVSKLDNRAIKNSKPNRDGAYIQLHNRIAPELEQSTWITGVTDTGVGVLSARQNYLIEISGSNRVATLLFTLLLTSGFTQVRFAATGRNSTIDDLDIGVDGIASSDFGFSFIKNREERRRDYSLFPLDKGANYLDEASTPDLAIACGDIDPEKLSLWMSYGQAFIHIPHPHGGSAEIGPIVIPGKTPCLRCAQLAESDQSGVIASRAMSTHEKFEYPQIAAHFIAATAASQITAYCDAITLSEGEALKGPEIFGKITVIDYQRLAQPQVVAITRHPLCGCAF</sequence>
<protein>
    <submittedName>
        <fullName evidence="1">Unannotated protein</fullName>
    </submittedName>
</protein>
<organism evidence="1">
    <name type="scientific">freshwater metagenome</name>
    <dbReference type="NCBI Taxonomy" id="449393"/>
    <lineage>
        <taxon>unclassified sequences</taxon>
        <taxon>metagenomes</taxon>
        <taxon>ecological metagenomes</taxon>
    </lineage>
</organism>
<reference evidence="1" key="1">
    <citation type="submission" date="2020-05" db="EMBL/GenBank/DDBJ databases">
        <authorList>
            <person name="Chiriac C."/>
            <person name="Salcher M."/>
            <person name="Ghai R."/>
            <person name="Kavagutti S V."/>
        </authorList>
    </citation>
    <scope>NUCLEOTIDE SEQUENCE</scope>
</reference>